<dbReference type="AlphaFoldDB" id="A0A0F9QDX0"/>
<accession>A0A0F9QDX0</accession>
<reference evidence="1" key="1">
    <citation type="journal article" date="2015" name="Nature">
        <title>Complex archaea that bridge the gap between prokaryotes and eukaryotes.</title>
        <authorList>
            <person name="Spang A."/>
            <person name="Saw J.H."/>
            <person name="Jorgensen S.L."/>
            <person name="Zaremba-Niedzwiedzka K."/>
            <person name="Martijn J."/>
            <person name="Lind A.E."/>
            <person name="van Eijk R."/>
            <person name="Schleper C."/>
            <person name="Guy L."/>
            <person name="Ettema T.J."/>
        </authorList>
    </citation>
    <scope>NUCLEOTIDE SEQUENCE</scope>
</reference>
<comment type="caution">
    <text evidence="1">The sequence shown here is derived from an EMBL/GenBank/DDBJ whole genome shotgun (WGS) entry which is preliminary data.</text>
</comment>
<organism evidence="1">
    <name type="scientific">marine sediment metagenome</name>
    <dbReference type="NCBI Taxonomy" id="412755"/>
    <lineage>
        <taxon>unclassified sequences</taxon>
        <taxon>metagenomes</taxon>
        <taxon>ecological metagenomes</taxon>
    </lineage>
</organism>
<evidence type="ECO:0000313" key="1">
    <source>
        <dbReference type="EMBL" id="KKN03428.1"/>
    </source>
</evidence>
<gene>
    <name evidence="1" type="ORF">LCGC14_1107790</name>
</gene>
<sequence length="79" mass="9642">MIRCRLGFHNWRRIGQTKPVRKQSEFVQRVYVGHFALGECERCGVRSLRQVTGWWEWYHSDELTKDNYEEQYNKGQLHL</sequence>
<dbReference type="EMBL" id="LAZR01005034">
    <property type="protein sequence ID" value="KKN03428.1"/>
    <property type="molecule type" value="Genomic_DNA"/>
</dbReference>
<proteinExistence type="predicted"/>
<protein>
    <submittedName>
        <fullName evidence="1">Uncharacterized protein</fullName>
    </submittedName>
</protein>
<name>A0A0F9QDX0_9ZZZZ</name>